<keyword evidence="2" id="KW-1185">Reference proteome</keyword>
<dbReference type="AlphaFoldDB" id="A0A1I7MWQ2"/>
<dbReference type="OrthoDB" id="8455839at2"/>
<protein>
    <submittedName>
        <fullName evidence="1">Uncharacterized protein</fullName>
    </submittedName>
</protein>
<proteinExistence type="predicted"/>
<name>A0A1I7MWQ2_9HYPH</name>
<evidence type="ECO:0000313" key="2">
    <source>
        <dbReference type="Proteomes" id="UP000199074"/>
    </source>
</evidence>
<reference evidence="1 2" key="1">
    <citation type="submission" date="2016-10" db="EMBL/GenBank/DDBJ databases">
        <authorList>
            <person name="de Groot N.N."/>
        </authorList>
    </citation>
    <scope>NUCLEOTIDE SEQUENCE [LARGE SCALE GENOMIC DNA]</scope>
    <source>
        <strain evidence="1 2">IPL20</strain>
    </source>
</reference>
<dbReference type="RefSeq" id="WP_092419514.1">
    <property type="nucleotide sequence ID" value="NZ_FPCK01000001.1"/>
</dbReference>
<sequence>MYEVFDSYLNRDTWHAREEAEDEAFFTALGQVLANPGFDPDAMGDYMRQAKGLTGNSQDQLAGVINDRARDARAVLLFRRFNAGL</sequence>
<evidence type="ECO:0000313" key="1">
    <source>
        <dbReference type="EMBL" id="SFV26843.1"/>
    </source>
</evidence>
<dbReference type="Proteomes" id="UP000199074">
    <property type="component" value="Unassembled WGS sequence"/>
</dbReference>
<gene>
    <name evidence="1" type="ORF">SAMN05216456_0130</name>
</gene>
<accession>A0A1I7MWQ2</accession>
<dbReference type="STRING" id="429728.SAMN05216456_0130"/>
<organism evidence="1 2">
    <name type="scientific">Devosia crocina</name>
    <dbReference type="NCBI Taxonomy" id="429728"/>
    <lineage>
        <taxon>Bacteria</taxon>
        <taxon>Pseudomonadati</taxon>
        <taxon>Pseudomonadota</taxon>
        <taxon>Alphaproteobacteria</taxon>
        <taxon>Hyphomicrobiales</taxon>
        <taxon>Devosiaceae</taxon>
        <taxon>Devosia</taxon>
    </lineage>
</organism>
<dbReference type="EMBL" id="FPCK01000001">
    <property type="protein sequence ID" value="SFV26843.1"/>
    <property type="molecule type" value="Genomic_DNA"/>
</dbReference>